<name>A0A3Q9I6M8_9BACL</name>
<organism evidence="2 3">
    <name type="scientific">Paenibacillus lutimineralis</name>
    <dbReference type="NCBI Taxonomy" id="2707005"/>
    <lineage>
        <taxon>Bacteria</taxon>
        <taxon>Bacillati</taxon>
        <taxon>Bacillota</taxon>
        <taxon>Bacilli</taxon>
        <taxon>Bacillales</taxon>
        <taxon>Paenibacillaceae</taxon>
        <taxon>Paenibacillus</taxon>
    </lineage>
</organism>
<dbReference type="PANTHER" id="PTHR21310:SF15">
    <property type="entry name" value="AMINOGLYCOSIDE PHOSPHOTRANSFERASE DOMAIN-CONTAINING PROTEIN"/>
    <property type="match status" value="1"/>
</dbReference>
<gene>
    <name evidence="2" type="ORF">EI981_04150</name>
</gene>
<dbReference type="Gene3D" id="3.30.200.20">
    <property type="entry name" value="Phosphorylase Kinase, domain 1"/>
    <property type="match status" value="1"/>
</dbReference>
<keyword evidence="3" id="KW-1185">Reference proteome</keyword>
<evidence type="ECO:0000313" key="3">
    <source>
        <dbReference type="Proteomes" id="UP000270678"/>
    </source>
</evidence>
<reference evidence="3" key="1">
    <citation type="submission" date="2018-12" db="EMBL/GenBank/DDBJ databases">
        <title>Complete genome sequence of Paenibacillus sp. MBLB1234.</title>
        <authorList>
            <person name="Nam Y.-D."/>
            <person name="Kang J."/>
            <person name="Chung W.-H."/>
            <person name="Park Y.S."/>
        </authorList>
    </citation>
    <scope>NUCLEOTIDE SEQUENCE [LARGE SCALE GENOMIC DNA]</scope>
    <source>
        <strain evidence="3">MBLB1234</strain>
    </source>
</reference>
<evidence type="ECO:0000313" key="2">
    <source>
        <dbReference type="EMBL" id="AZS13744.1"/>
    </source>
</evidence>
<accession>A0A3Q9I6M8</accession>
<dbReference type="KEGG" id="plut:EI981_04150"/>
<dbReference type="InterPro" id="IPR002575">
    <property type="entry name" value="Aminoglycoside_PTrfase"/>
</dbReference>
<dbReference type="InterPro" id="IPR051678">
    <property type="entry name" value="AGP_Transferase"/>
</dbReference>
<dbReference type="Gene3D" id="3.90.1200.10">
    <property type="match status" value="1"/>
</dbReference>
<feature type="domain" description="Aminoglycoside phosphotransferase" evidence="1">
    <location>
        <begin position="33"/>
        <end position="262"/>
    </location>
</feature>
<proteinExistence type="predicted"/>
<dbReference type="PANTHER" id="PTHR21310">
    <property type="entry name" value="AMINOGLYCOSIDE PHOSPHOTRANSFERASE-RELATED-RELATED"/>
    <property type="match status" value="1"/>
</dbReference>
<dbReference type="Proteomes" id="UP000270678">
    <property type="component" value="Chromosome"/>
</dbReference>
<evidence type="ECO:0000259" key="1">
    <source>
        <dbReference type="Pfam" id="PF01636"/>
    </source>
</evidence>
<dbReference type="SUPFAM" id="SSF56112">
    <property type="entry name" value="Protein kinase-like (PK-like)"/>
    <property type="match status" value="1"/>
</dbReference>
<sequence>MLQSQSRIFSELSVEEIHELVSLHFGNSEHIEISLLNSGLFNTTYKLDLNSLQRKLILRVGPVNREYLLNYEQNLMEAECYVYDLLSKNQIPCPVVLAADFSKRFIPRDYMITEYIDSTPLSDESIPNEAKCDIYGQAGKWTSEIHKIVGPQFGRVSDILRGKGHDHWDQFLVSHITEIGEKSLFFGVLDRDIVNRISHVFENIRNIFTSVTTPRLIHADLWAGNVLVHSNNNNSNYELAAIIDADRAIFGDTDFEFANPWMINDSFLKGYGENIDEPNRQLKLDAYKLIYSFIDTFVWKVQYQNKNEYENHKLLTSEILKSLEKQI</sequence>
<dbReference type="OrthoDB" id="334783at2"/>
<dbReference type="AlphaFoldDB" id="A0A3Q9I6M8"/>
<dbReference type="InterPro" id="IPR011009">
    <property type="entry name" value="Kinase-like_dom_sf"/>
</dbReference>
<dbReference type="EMBL" id="CP034346">
    <property type="protein sequence ID" value="AZS13744.1"/>
    <property type="molecule type" value="Genomic_DNA"/>
</dbReference>
<dbReference type="Pfam" id="PF01636">
    <property type="entry name" value="APH"/>
    <property type="match status" value="1"/>
</dbReference>
<protein>
    <recommendedName>
        <fullName evidence="1">Aminoglycoside phosphotransferase domain-containing protein</fullName>
    </recommendedName>
</protein>